<gene>
    <name evidence="2" type="ORF">AGLY_012307</name>
</gene>
<accession>A0A6G0TAM1</accession>
<reference evidence="2 3" key="1">
    <citation type="submission" date="2019-08" db="EMBL/GenBank/DDBJ databases">
        <title>The genome of the soybean aphid Biotype 1, its phylome, world population structure and adaptation to the North American continent.</title>
        <authorList>
            <person name="Giordano R."/>
            <person name="Donthu R.K."/>
            <person name="Hernandez A.G."/>
            <person name="Wright C.L."/>
            <person name="Zimin A.V."/>
        </authorList>
    </citation>
    <scope>NUCLEOTIDE SEQUENCE [LARGE SCALE GENOMIC DNA]</scope>
    <source>
        <tissue evidence="2">Whole aphids</tissue>
    </source>
</reference>
<dbReference type="InterPro" id="IPR029526">
    <property type="entry name" value="PGBD"/>
</dbReference>
<dbReference type="PANTHER" id="PTHR47272">
    <property type="entry name" value="DDE_TNP_1_7 DOMAIN-CONTAINING PROTEIN"/>
    <property type="match status" value="1"/>
</dbReference>
<evidence type="ECO:0000259" key="1">
    <source>
        <dbReference type="Pfam" id="PF13843"/>
    </source>
</evidence>
<dbReference type="PANTHER" id="PTHR47272:SF1">
    <property type="entry name" value="PIGGYBAC TRANSPOSABLE ELEMENT-DERIVED PROTEIN 3-LIKE"/>
    <property type="match status" value="1"/>
</dbReference>
<protein>
    <recommendedName>
        <fullName evidence="1">PiggyBac transposable element-derived protein domain-containing protein</fullName>
    </recommendedName>
</protein>
<proteinExistence type="predicted"/>
<feature type="non-terminal residue" evidence="2">
    <location>
        <position position="325"/>
    </location>
</feature>
<dbReference type="EMBL" id="VYZN01000048">
    <property type="protein sequence ID" value="KAE9528732.1"/>
    <property type="molecule type" value="Genomic_DNA"/>
</dbReference>
<sequence>MALKRYKQLMYCFHFCNDENTDDTIDTDRVPYKDKKIGSRQQYIKNKPKKFGFKLFVKAGIDRMVSDFIILLNSWLTSNCWVFFTTPELLRYLRSEFGVLSLRTLRKQRLHGCLLINDKTMLKQSRDSSYTSEITQNTSCILRYFKEKKNPYAISKYGKEYYSHMSGVDLANMLVAHYRNGLKSHKWYMSVFFTDVRQIYYKTLGKKLKDLKNRMMKLDMIINRKRKVSFLFNWQTNVIKLILFMFSQIFQRYHLFTQLAEQITSDTGPAAFAEVTTCKFAGKCCHIHVVIRKLNFYETVGFRLIWYGQLPYVFEFVQIVSTYQI</sequence>
<dbReference type="Proteomes" id="UP000475862">
    <property type="component" value="Unassembled WGS sequence"/>
</dbReference>
<keyword evidence="3" id="KW-1185">Reference proteome</keyword>
<dbReference type="Pfam" id="PF13843">
    <property type="entry name" value="DDE_Tnp_1_7"/>
    <property type="match status" value="1"/>
</dbReference>
<name>A0A6G0TAM1_APHGL</name>
<evidence type="ECO:0000313" key="2">
    <source>
        <dbReference type="EMBL" id="KAE9528732.1"/>
    </source>
</evidence>
<feature type="domain" description="PiggyBac transposable element-derived protein" evidence="1">
    <location>
        <begin position="116"/>
        <end position="193"/>
    </location>
</feature>
<dbReference type="AlphaFoldDB" id="A0A6G0TAM1"/>
<organism evidence="2 3">
    <name type="scientific">Aphis glycines</name>
    <name type="common">Soybean aphid</name>
    <dbReference type="NCBI Taxonomy" id="307491"/>
    <lineage>
        <taxon>Eukaryota</taxon>
        <taxon>Metazoa</taxon>
        <taxon>Ecdysozoa</taxon>
        <taxon>Arthropoda</taxon>
        <taxon>Hexapoda</taxon>
        <taxon>Insecta</taxon>
        <taxon>Pterygota</taxon>
        <taxon>Neoptera</taxon>
        <taxon>Paraneoptera</taxon>
        <taxon>Hemiptera</taxon>
        <taxon>Sternorrhyncha</taxon>
        <taxon>Aphidomorpha</taxon>
        <taxon>Aphidoidea</taxon>
        <taxon>Aphididae</taxon>
        <taxon>Aphidini</taxon>
        <taxon>Aphis</taxon>
        <taxon>Aphis</taxon>
    </lineage>
</organism>
<dbReference type="OrthoDB" id="123207at2759"/>
<evidence type="ECO:0000313" key="3">
    <source>
        <dbReference type="Proteomes" id="UP000475862"/>
    </source>
</evidence>
<comment type="caution">
    <text evidence="2">The sequence shown here is derived from an EMBL/GenBank/DDBJ whole genome shotgun (WGS) entry which is preliminary data.</text>
</comment>